<dbReference type="AlphaFoldDB" id="A0A9Q1IHU3"/>
<reference evidence="2" key="1">
    <citation type="journal article" date="2023" name="Science">
        <title>Genome structures resolve the early diversification of teleost fishes.</title>
        <authorList>
            <person name="Parey E."/>
            <person name="Louis A."/>
            <person name="Montfort J."/>
            <person name="Bouchez O."/>
            <person name="Roques C."/>
            <person name="Iampietro C."/>
            <person name="Lluch J."/>
            <person name="Castinel A."/>
            <person name="Donnadieu C."/>
            <person name="Desvignes T."/>
            <person name="Floi Bucao C."/>
            <person name="Jouanno E."/>
            <person name="Wen M."/>
            <person name="Mejri S."/>
            <person name="Dirks R."/>
            <person name="Jansen H."/>
            <person name="Henkel C."/>
            <person name="Chen W.J."/>
            <person name="Zahm M."/>
            <person name="Cabau C."/>
            <person name="Klopp C."/>
            <person name="Thompson A.W."/>
            <person name="Robinson-Rechavi M."/>
            <person name="Braasch I."/>
            <person name="Lecointre G."/>
            <person name="Bobe J."/>
            <person name="Postlethwait J.H."/>
            <person name="Berthelot C."/>
            <person name="Roest Crollius H."/>
            <person name="Guiguen Y."/>
        </authorList>
    </citation>
    <scope>NUCLEOTIDE SEQUENCE</scope>
    <source>
        <strain evidence="2">WJC10195</strain>
    </source>
</reference>
<evidence type="ECO:0008006" key="4">
    <source>
        <dbReference type="Google" id="ProtNLM"/>
    </source>
</evidence>
<gene>
    <name evidence="2" type="ORF">SKAU_G00323010</name>
</gene>
<evidence type="ECO:0000313" key="2">
    <source>
        <dbReference type="EMBL" id="KAJ8342373.1"/>
    </source>
</evidence>
<keyword evidence="3" id="KW-1185">Reference proteome</keyword>
<sequence length="143" mass="16311">MNSDLLKMMKERDLSLKRALKFKQTNDKRTFIMLRNKVTKDIRNAKANFFISIISEARGNTKLIWKQIQKLCPPLNIPITASINDDLDHAPPPSLSISADQVRSELRRLHPSKAAGPDGISPKVLKERSHKIRLPSKSRNSHH</sequence>
<accession>A0A9Q1IHU3</accession>
<feature type="compositionally biased region" description="Basic residues" evidence="1">
    <location>
        <begin position="128"/>
        <end position="143"/>
    </location>
</feature>
<dbReference type="EMBL" id="JAINUF010000014">
    <property type="protein sequence ID" value="KAJ8342373.1"/>
    <property type="molecule type" value="Genomic_DNA"/>
</dbReference>
<dbReference type="Proteomes" id="UP001152622">
    <property type="component" value="Chromosome 14"/>
</dbReference>
<dbReference type="PANTHER" id="PTHR47510">
    <property type="entry name" value="REVERSE TRANSCRIPTASE DOMAIN-CONTAINING PROTEIN"/>
    <property type="match status" value="1"/>
</dbReference>
<feature type="region of interest" description="Disordered" evidence="1">
    <location>
        <begin position="107"/>
        <end position="143"/>
    </location>
</feature>
<protein>
    <recommendedName>
        <fullName evidence="4">Reverse transcriptase</fullName>
    </recommendedName>
</protein>
<evidence type="ECO:0000313" key="3">
    <source>
        <dbReference type="Proteomes" id="UP001152622"/>
    </source>
</evidence>
<comment type="caution">
    <text evidence="2">The sequence shown here is derived from an EMBL/GenBank/DDBJ whole genome shotgun (WGS) entry which is preliminary data.</text>
</comment>
<proteinExistence type="predicted"/>
<name>A0A9Q1IHU3_SYNKA</name>
<dbReference type="PANTHER" id="PTHR47510:SF3">
    <property type="entry name" value="ENDO_EXONUCLEASE_PHOSPHATASE DOMAIN-CONTAINING PROTEIN"/>
    <property type="match status" value="1"/>
</dbReference>
<organism evidence="2 3">
    <name type="scientific">Synaphobranchus kaupii</name>
    <name type="common">Kaup's arrowtooth eel</name>
    <dbReference type="NCBI Taxonomy" id="118154"/>
    <lineage>
        <taxon>Eukaryota</taxon>
        <taxon>Metazoa</taxon>
        <taxon>Chordata</taxon>
        <taxon>Craniata</taxon>
        <taxon>Vertebrata</taxon>
        <taxon>Euteleostomi</taxon>
        <taxon>Actinopterygii</taxon>
        <taxon>Neopterygii</taxon>
        <taxon>Teleostei</taxon>
        <taxon>Anguilliformes</taxon>
        <taxon>Synaphobranchidae</taxon>
        <taxon>Synaphobranchus</taxon>
    </lineage>
</organism>
<evidence type="ECO:0000256" key="1">
    <source>
        <dbReference type="SAM" id="MobiDB-lite"/>
    </source>
</evidence>
<dbReference type="OrthoDB" id="8955553at2759"/>